<evidence type="ECO:0000313" key="8">
    <source>
        <dbReference type="EMBL" id="RZB40286.1"/>
    </source>
</evidence>
<dbReference type="PANTHER" id="PTHR46512">
    <property type="entry name" value="PEPTIDYLPROLYL ISOMERASE"/>
    <property type="match status" value="1"/>
</dbReference>
<dbReference type="EMBL" id="QDEB01120421">
    <property type="protein sequence ID" value="RZB40286.1"/>
    <property type="molecule type" value="Genomic_DNA"/>
</dbReference>
<feature type="compositionally biased region" description="Basic and acidic residues" evidence="5">
    <location>
        <begin position="1"/>
        <end position="10"/>
    </location>
</feature>
<dbReference type="InterPro" id="IPR001179">
    <property type="entry name" value="PPIase_FKBP_dom"/>
</dbReference>
<dbReference type="InterPro" id="IPR046357">
    <property type="entry name" value="PPIase_dom_sf"/>
</dbReference>
<evidence type="ECO:0000313" key="9">
    <source>
        <dbReference type="Proteomes" id="UP000292052"/>
    </source>
</evidence>
<comment type="caution">
    <text evidence="8">The sequence shown here is derived from an EMBL/GenBank/DDBJ whole genome shotgun (WGS) entry which is preliminary data.</text>
</comment>
<dbReference type="SMART" id="SM00028">
    <property type="entry name" value="TPR"/>
    <property type="match status" value="3"/>
</dbReference>
<organism evidence="8 9">
    <name type="scientific">Asbolus verrucosus</name>
    <name type="common">Desert ironclad beetle</name>
    <dbReference type="NCBI Taxonomy" id="1661398"/>
    <lineage>
        <taxon>Eukaryota</taxon>
        <taxon>Metazoa</taxon>
        <taxon>Ecdysozoa</taxon>
        <taxon>Arthropoda</taxon>
        <taxon>Hexapoda</taxon>
        <taxon>Insecta</taxon>
        <taxon>Pterygota</taxon>
        <taxon>Neoptera</taxon>
        <taxon>Endopterygota</taxon>
        <taxon>Coleoptera</taxon>
        <taxon>Polyphaga</taxon>
        <taxon>Cucujiformia</taxon>
        <taxon>Tenebrionidae</taxon>
        <taxon>Pimeliinae</taxon>
        <taxon>Asbolus</taxon>
    </lineage>
</organism>
<dbReference type="GO" id="GO:0005740">
    <property type="term" value="C:mitochondrial envelope"/>
    <property type="evidence" value="ECO:0007669"/>
    <property type="project" value="TreeGrafter"/>
</dbReference>
<keyword evidence="6" id="KW-0472">Membrane</keyword>
<feature type="domain" description="PPIase FKBP-type" evidence="7">
    <location>
        <begin position="73"/>
        <end position="157"/>
    </location>
</feature>
<dbReference type="Proteomes" id="UP000292052">
    <property type="component" value="Unassembled WGS sequence"/>
</dbReference>
<dbReference type="InterPro" id="IPR019734">
    <property type="entry name" value="TPR_rpt"/>
</dbReference>
<keyword evidence="6" id="KW-0812">Transmembrane</keyword>
<dbReference type="PROSITE" id="PS50059">
    <property type="entry name" value="FKBP_PPIASE"/>
    <property type="match status" value="1"/>
</dbReference>
<proteinExistence type="predicted"/>
<keyword evidence="1" id="KW-0677">Repeat</keyword>
<keyword evidence="3" id="KW-0697">Rotamase</keyword>
<dbReference type="Pfam" id="PF00254">
    <property type="entry name" value="FKBP_C"/>
    <property type="match status" value="1"/>
</dbReference>
<feature type="transmembrane region" description="Helical" evidence="6">
    <location>
        <begin position="350"/>
        <end position="371"/>
    </location>
</feature>
<keyword evidence="9" id="KW-1185">Reference proteome</keyword>
<dbReference type="GO" id="GO:0016020">
    <property type="term" value="C:membrane"/>
    <property type="evidence" value="ECO:0007669"/>
    <property type="project" value="TreeGrafter"/>
</dbReference>
<dbReference type="Gene3D" id="3.10.50.40">
    <property type="match status" value="1"/>
</dbReference>
<dbReference type="GO" id="GO:0044183">
    <property type="term" value="F:protein folding chaperone"/>
    <property type="evidence" value="ECO:0007669"/>
    <property type="project" value="TreeGrafter"/>
</dbReference>
<dbReference type="SUPFAM" id="SSF54534">
    <property type="entry name" value="FKBP-like"/>
    <property type="match status" value="1"/>
</dbReference>
<dbReference type="PANTHER" id="PTHR46512:SF1">
    <property type="entry name" value="PEPTIDYLPROLYL ISOMERASE"/>
    <property type="match status" value="1"/>
</dbReference>
<name>A0A482VAN6_ASBVE</name>
<dbReference type="InterPro" id="IPR050754">
    <property type="entry name" value="FKBP4/5/8-like"/>
</dbReference>
<dbReference type="GO" id="GO:0043066">
    <property type="term" value="P:negative regulation of apoptotic process"/>
    <property type="evidence" value="ECO:0007669"/>
    <property type="project" value="TreeGrafter"/>
</dbReference>
<evidence type="ECO:0000256" key="6">
    <source>
        <dbReference type="SAM" id="Phobius"/>
    </source>
</evidence>
<evidence type="ECO:0000256" key="2">
    <source>
        <dbReference type="ARBA" id="ARBA00022803"/>
    </source>
</evidence>
<feature type="repeat" description="TPR" evidence="4">
    <location>
        <begin position="269"/>
        <end position="302"/>
    </location>
</feature>
<evidence type="ECO:0000256" key="1">
    <source>
        <dbReference type="ARBA" id="ARBA00022737"/>
    </source>
</evidence>
<sequence length="376" mass="41626">MAIDKAETDPSKNSPSDTDVEEKSAQNITSDDSASPPPEKSDEEPEWVDLLGSGSILKKITKEGQPDTKPQRLQKCVLNYELTLTDGTFIEKKDNFEIQLGDCEVIQGLDVAIGLMNMSEKCTLKIEPRLAFGTIGLPPKIPPNSTVVYDIELVAANLEDDPETLTLLERKLQGNKKRERGNWWYGRGENTLAIQCYRRALDYLDEVEGGITDPSKSNSEEITDSTLQNLLEDRISVCNNMAAAQIKLELYDAALNSLQTVLRCQPNNVKALFRKAKVHKAKNDLNAALKCLKKADEVSPSNSDVQKEMASITKLIQKQKVSERELAKRMFGDKKPAAKEVKSHDSKNNILVWSATLAASFAIGLVGVAAYRLKFA</sequence>
<evidence type="ECO:0000256" key="3">
    <source>
        <dbReference type="PROSITE-ProRule" id="PRU00277"/>
    </source>
</evidence>
<dbReference type="Gene3D" id="1.25.40.10">
    <property type="entry name" value="Tetratricopeptide repeat domain"/>
    <property type="match status" value="1"/>
</dbReference>
<dbReference type="GO" id="GO:0005829">
    <property type="term" value="C:cytosol"/>
    <property type="evidence" value="ECO:0007669"/>
    <property type="project" value="TreeGrafter"/>
</dbReference>
<protein>
    <recommendedName>
        <fullName evidence="3">peptidylprolyl isomerase</fullName>
        <ecNumber evidence="3">5.2.1.8</ecNumber>
    </recommendedName>
</protein>
<comment type="catalytic activity">
    <reaction evidence="3">
        <text>[protein]-peptidylproline (omega=180) = [protein]-peptidylproline (omega=0)</text>
        <dbReference type="Rhea" id="RHEA:16237"/>
        <dbReference type="Rhea" id="RHEA-COMP:10747"/>
        <dbReference type="Rhea" id="RHEA-COMP:10748"/>
        <dbReference type="ChEBI" id="CHEBI:83833"/>
        <dbReference type="ChEBI" id="CHEBI:83834"/>
        <dbReference type="EC" id="5.2.1.8"/>
    </reaction>
</comment>
<evidence type="ECO:0000259" key="7">
    <source>
        <dbReference type="PROSITE" id="PS50059"/>
    </source>
</evidence>
<gene>
    <name evidence="8" type="ORF">BDFB_008243</name>
</gene>
<dbReference type="PROSITE" id="PS50005">
    <property type="entry name" value="TPR"/>
    <property type="match status" value="1"/>
</dbReference>
<evidence type="ECO:0000256" key="5">
    <source>
        <dbReference type="SAM" id="MobiDB-lite"/>
    </source>
</evidence>
<dbReference type="Pfam" id="PF14559">
    <property type="entry name" value="TPR_19"/>
    <property type="match status" value="1"/>
</dbReference>
<dbReference type="EC" id="5.2.1.8" evidence="3"/>
<keyword evidence="2 4" id="KW-0802">TPR repeat</keyword>
<accession>A0A482VAN6</accession>
<keyword evidence="6" id="KW-1133">Transmembrane helix</keyword>
<keyword evidence="3 8" id="KW-0413">Isomerase</keyword>
<dbReference type="GO" id="GO:0003755">
    <property type="term" value="F:peptidyl-prolyl cis-trans isomerase activity"/>
    <property type="evidence" value="ECO:0007669"/>
    <property type="project" value="UniProtKB-KW"/>
</dbReference>
<dbReference type="SUPFAM" id="SSF48452">
    <property type="entry name" value="TPR-like"/>
    <property type="match status" value="1"/>
</dbReference>
<evidence type="ECO:0000256" key="4">
    <source>
        <dbReference type="PROSITE-ProRule" id="PRU00339"/>
    </source>
</evidence>
<dbReference type="GO" id="GO:0012505">
    <property type="term" value="C:endomembrane system"/>
    <property type="evidence" value="ECO:0007669"/>
    <property type="project" value="TreeGrafter"/>
</dbReference>
<dbReference type="OrthoDB" id="532682at2759"/>
<dbReference type="InterPro" id="IPR011990">
    <property type="entry name" value="TPR-like_helical_dom_sf"/>
</dbReference>
<feature type="region of interest" description="Disordered" evidence="5">
    <location>
        <begin position="1"/>
        <end position="45"/>
    </location>
</feature>
<reference evidence="8 9" key="1">
    <citation type="submission" date="2017-03" db="EMBL/GenBank/DDBJ databases">
        <title>Genome of the blue death feigning beetle - Asbolus verrucosus.</title>
        <authorList>
            <person name="Rider S.D."/>
        </authorList>
    </citation>
    <scope>NUCLEOTIDE SEQUENCE [LARGE SCALE GENOMIC DNA]</scope>
    <source>
        <strain evidence="8">Butters</strain>
        <tissue evidence="8">Head and leg muscle</tissue>
    </source>
</reference>
<dbReference type="AlphaFoldDB" id="A0A482VAN6"/>
<dbReference type="STRING" id="1661398.A0A482VAN6"/>